<name>A0AAV0RXH9_9ROSI</name>
<feature type="region of interest" description="Disordered" evidence="1">
    <location>
        <begin position="1"/>
        <end position="45"/>
    </location>
</feature>
<feature type="compositionally biased region" description="Acidic residues" evidence="1">
    <location>
        <begin position="7"/>
        <end position="18"/>
    </location>
</feature>
<gene>
    <name evidence="2" type="ORF">LITE_LOCUS50490</name>
</gene>
<evidence type="ECO:0000313" key="3">
    <source>
        <dbReference type="Proteomes" id="UP001154282"/>
    </source>
</evidence>
<sequence>MTAAVDAGDDYGDEEEKEDVVAATSTMPVATPAAERSKAPTRGFRLTREGMASEKKSHRRQALVTVPAVDSSEKFVSVKKKKKFSAGSSGEKKRSCLEEGEEEDEEKKAPFSFSTAREEEGEEA</sequence>
<evidence type="ECO:0000313" key="2">
    <source>
        <dbReference type="EMBL" id="CAI0625572.1"/>
    </source>
</evidence>
<proteinExistence type="predicted"/>
<dbReference type="EMBL" id="CAMGYJ010000011">
    <property type="protein sequence ID" value="CAI0625572.1"/>
    <property type="molecule type" value="Genomic_DNA"/>
</dbReference>
<protein>
    <submittedName>
        <fullName evidence="2">Uncharacterized protein</fullName>
    </submittedName>
</protein>
<comment type="caution">
    <text evidence="2">The sequence shown here is derived from an EMBL/GenBank/DDBJ whole genome shotgun (WGS) entry which is preliminary data.</text>
</comment>
<reference evidence="2" key="1">
    <citation type="submission" date="2022-08" db="EMBL/GenBank/DDBJ databases">
        <authorList>
            <person name="Gutierrez-Valencia J."/>
        </authorList>
    </citation>
    <scope>NUCLEOTIDE SEQUENCE</scope>
</reference>
<feature type="region of interest" description="Disordered" evidence="1">
    <location>
        <begin position="79"/>
        <end position="124"/>
    </location>
</feature>
<organism evidence="2 3">
    <name type="scientific">Linum tenue</name>
    <dbReference type="NCBI Taxonomy" id="586396"/>
    <lineage>
        <taxon>Eukaryota</taxon>
        <taxon>Viridiplantae</taxon>
        <taxon>Streptophyta</taxon>
        <taxon>Embryophyta</taxon>
        <taxon>Tracheophyta</taxon>
        <taxon>Spermatophyta</taxon>
        <taxon>Magnoliopsida</taxon>
        <taxon>eudicotyledons</taxon>
        <taxon>Gunneridae</taxon>
        <taxon>Pentapetalae</taxon>
        <taxon>rosids</taxon>
        <taxon>fabids</taxon>
        <taxon>Malpighiales</taxon>
        <taxon>Linaceae</taxon>
        <taxon>Linum</taxon>
    </lineage>
</organism>
<dbReference type="Proteomes" id="UP001154282">
    <property type="component" value="Unassembled WGS sequence"/>
</dbReference>
<evidence type="ECO:0000256" key="1">
    <source>
        <dbReference type="SAM" id="MobiDB-lite"/>
    </source>
</evidence>
<accession>A0AAV0RXH9</accession>
<keyword evidence="3" id="KW-1185">Reference proteome</keyword>
<dbReference type="AlphaFoldDB" id="A0AAV0RXH9"/>